<accession>A0A9W6C9V5</accession>
<evidence type="ECO:0000313" key="3">
    <source>
        <dbReference type="Proteomes" id="UP001145145"/>
    </source>
</evidence>
<sequence length="355" mass="42079">MATILKTYFPTIRTRKEVLEEISESEKLSEMFRQWNEGQQEEFLDVCTGNRGLRILYDSFFKEILNPETAPERLEDFLSLVLKKKVKILKVLPNDTVRIADEHSLVIMDIVVELEDQSIANVEVQKLGYLFSGQRSACYSADLLLRQYKRVKGERGKSFSYKNMKKVYTIVLYEKSPKEFKEYPDDYIHKFSQKSDTGIKLELLQEYVYIPLDVFQNVVQNKGIGNRLEAWLEFFSTDEPRRIAGLLKEYPEFKQMYQEIYELCQNVEKVMEMFSKELLQLDRNTVQYMIDEMQEEIDGLKGDLQKKETVLQEKETVLQEKDSRLRETEASLKEKEEENARLQNQIRELMEKLEK</sequence>
<organism evidence="2 3">
    <name type="scientific">Sellimonas catena</name>
    <dbReference type="NCBI Taxonomy" id="2994035"/>
    <lineage>
        <taxon>Bacteria</taxon>
        <taxon>Bacillati</taxon>
        <taxon>Bacillota</taxon>
        <taxon>Clostridia</taxon>
        <taxon>Lachnospirales</taxon>
        <taxon>Lachnospiraceae</taxon>
        <taxon>Sellimonas</taxon>
    </lineage>
</organism>
<keyword evidence="1" id="KW-0175">Coiled coil</keyword>
<feature type="coiled-coil region" evidence="1">
    <location>
        <begin position="290"/>
        <end position="355"/>
    </location>
</feature>
<dbReference type="AlphaFoldDB" id="A0A9W6C9V5"/>
<dbReference type="Proteomes" id="UP001145145">
    <property type="component" value="Unassembled WGS sequence"/>
</dbReference>
<comment type="caution">
    <text evidence="2">The sequence shown here is derived from an EMBL/GenBank/DDBJ whole genome shotgun (WGS) entry which is preliminary data.</text>
</comment>
<dbReference type="RefSeq" id="WP_087168960.1">
    <property type="nucleotide sequence ID" value="NZ_BSBO01000009.1"/>
</dbReference>
<dbReference type="Pfam" id="PF12784">
    <property type="entry name" value="PDDEXK_2"/>
    <property type="match status" value="1"/>
</dbReference>
<keyword evidence="3" id="KW-1185">Reference proteome</keyword>
<name>A0A9W6C9V5_9FIRM</name>
<evidence type="ECO:0000256" key="1">
    <source>
        <dbReference type="SAM" id="Coils"/>
    </source>
</evidence>
<reference evidence="2 3" key="1">
    <citation type="journal article" date="2023" name="Int. J. Syst. Evol. Microbiol.">
        <title>Sellimonas catena sp. nov., isolated from human faeces.</title>
        <authorList>
            <person name="Hisatomi A."/>
            <person name="Ohkuma M."/>
            <person name="Sakamoto M."/>
        </authorList>
    </citation>
    <scope>NUCLEOTIDE SEQUENCE [LARGE SCALE GENOMIC DNA]</scope>
    <source>
        <strain evidence="2 3">12EGH17</strain>
    </source>
</reference>
<gene>
    <name evidence="2" type="ORF">Selli1_11950</name>
</gene>
<proteinExistence type="predicted"/>
<protein>
    <recommendedName>
        <fullName evidence="4">PD-(D/E)XK nuclease family transposase</fullName>
    </recommendedName>
</protein>
<evidence type="ECO:0000313" key="2">
    <source>
        <dbReference type="EMBL" id="GLG04021.1"/>
    </source>
</evidence>
<evidence type="ECO:0008006" key="4">
    <source>
        <dbReference type="Google" id="ProtNLM"/>
    </source>
</evidence>
<dbReference type="EMBL" id="BSBO01000009">
    <property type="protein sequence ID" value="GLG04021.1"/>
    <property type="molecule type" value="Genomic_DNA"/>
</dbReference>